<dbReference type="Proteomes" id="UP001139646">
    <property type="component" value="Unassembled WGS sequence"/>
</dbReference>
<protein>
    <recommendedName>
        <fullName evidence="3">AraC family transcriptional regulator</fullName>
    </recommendedName>
</protein>
<evidence type="ECO:0008006" key="3">
    <source>
        <dbReference type="Google" id="ProtNLM"/>
    </source>
</evidence>
<comment type="caution">
    <text evidence="1">The sequence shown here is derived from an EMBL/GenBank/DDBJ whole genome shotgun (WGS) entry which is preliminary data.</text>
</comment>
<evidence type="ECO:0000313" key="1">
    <source>
        <dbReference type="EMBL" id="MCI2285991.1"/>
    </source>
</evidence>
<organism evidence="1 2">
    <name type="scientific">Colwellia maritima</name>
    <dbReference type="NCBI Taxonomy" id="2912588"/>
    <lineage>
        <taxon>Bacteria</taxon>
        <taxon>Pseudomonadati</taxon>
        <taxon>Pseudomonadota</taxon>
        <taxon>Gammaproteobacteria</taxon>
        <taxon>Alteromonadales</taxon>
        <taxon>Colwelliaceae</taxon>
        <taxon>Colwellia</taxon>
    </lineage>
</organism>
<evidence type="ECO:0000313" key="2">
    <source>
        <dbReference type="Proteomes" id="UP001139646"/>
    </source>
</evidence>
<gene>
    <name evidence="1" type="ORF">L3081_24505</name>
</gene>
<reference evidence="1" key="1">
    <citation type="submission" date="2022-01" db="EMBL/GenBank/DDBJ databases">
        <title>Colwellia maritima, isolated from seawater.</title>
        <authorList>
            <person name="Kristyanto S."/>
            <person name="Jung J."/>
            <person name="Jeon C.O."/>
        </authorList>
    </citation>
    <scope>NUCLEOTIDE SEQUENCE</scope>
    <source>
        <strain evidence="1">MSW7</strain>
    </source>
</reference>
<name>A0ABS9X6Y9_9GAMM</name>
<dbReference type="RefSeq" id="WP_242289080.1">
    <property type="nucleotide sequence ID" value="NZ_JAKKSL010000007.1"/>
</dbReference>
<proteinExistence type="predicted"/>
<keyword evidence="2" id="KW-1185">Reference proteome</keyword>
<sequence>MHRHHAAQVCIGLNNTFQLIDKNGLSETFEAVVIAANADHRLVAPDTIIATLFLDIQSNPYQTISKQYGLCESKPFKSLSFSKELIIELGNIQFKGIFKESAKKIIDELIIPSSSNIRIDPRVREVLRQLNTCIDSQIPLSELAQSVHISPSRLAHLLKRKLGHLFVVIHCGVEFVALWNLQLSNVL</sequence>
<dbReference type="EMBL" id="JAKKSL010000007">
    <property type="protein sequence ID" value="MCI2285991.1"/>
    <property type="molecule type" value="Genomic_DNA"/>
</dbReference>
<accession>A0ABS9X6Y9</accession>